<dbReference type="EMBL" id="LXQA010216271">
    <property type="protein sequence ID" value="MCI34698.1"/>
    <property type="molecule type" value="Genomic_DNA"/>
</dbReference>
<keyword evidence="2" id="KW-1185">Reference proteome</keyword>
<protein>
    <submittedName>
        <fullName evidence="1">Uncharacterized protein</fullName>
    </submittedName>
</protein>
<evidence type="ECO:0000313" key="2">
    <source>
        <dbReference type="Proteomes" id="UP000265520"/>
    </source>
</evidence>
<organism evidence="1 2">
    <name type="scientific">Trifolium medium</name>
    <dbReference type="NCBI Taxonomy" id="97028"/>
    <lineage>
        <taxon>Eukaryota</taxon>
        <taxon>Viridiplantae</taxon>
        <taxon>Streptophyta</taxon>
        <taxon>Embryophyta</taxon>
        <taxon>Tracheophyta</taxon>
        <taxon>Spermatophyta</taxon>
        <taxon>Magnoliopsida</taxon>
        <taxon>eudicotyledons</taxon>
        <taxon>Gunneridae</taxon>
        <taxon>Pentapetalae</taxon>
        <taxon>rosids</taxon>
        <taxon>fabids</taxon>
        <taxon>Fabales</taxon>
        <taxon>Fabaceae</taxon>
        <taxon>Papilionoideae</taxon>
        <taxon>50 kb inversion clade</taxon>
        <taxon>NPAAA clade</taxon>
        <taxon>Hologalegina</taxon>
        <taxon>IRL clade</taxon>
        <taxon>Trifolieae</taxon>
        <taxon>Trifolium</taxon>
    </lineage>
</organism>
<dbReference type="AlphaFoldDB" id="A0A392RDK3"/>
<reference evidence="1 2" key="1">
    <citation type="journal article" date="2018" name="Front. Plant Sci.">
        <title>Red Clover (Trifolium pratense) and Zigzag Clover (T. medium) - A Picture of Genomic Similarities and Differences.</title>
        <authorList>
            <person name="Dluhosova J."/>
            <person name="Istvanek J."/>
            <person name="Nedelnik J."/>
            <person name="Repkova J."/>
        </authorList>
    </citation>
    <scope>NUCLEOTIDE SEQUENCE [LARGE SCALE GENOMIC DNA]</scope>
    <source>
        <strain evidence="2">cv. 10/8</strain>
        <tissue evidence="1">Leaf</tissue>
    </source>
</reference>
<dbReference type="Proteomes" id="UP000265520">
    <property type="component" value="Unassembled WGS sequence"/>
</dbReference>
<accession>A0A392RDK3</accession>
<comment type="caution">
    <text evidence="1">The sequence shown here is derived from an EMBL/GenBank/DDBJ whole genome shotgun (WGS) entry which is preliminary data.</text>
</comment>
<sequence>MLGVSWLIGLESDLARCLEDSAIALFCCYSVSCCCVIHHSAATGVGPLFLPDLGVSALLLLKFMKFLQGSMVLEFETFGSRSWSIIIFWKHVTVIF</sequence>
<name>A0A392RDK3_9FABA</name>
<proteinExistence type="predicted"/>
<evidence type="ECO:0000313" key="1">
    <source>
        <dbReference type="EMBL" id="MCI34698.1"/>
    </source>
</evidence>